<dbReference type="Pfam" id="PF07690">
    <property type="entry name" value="MFS_1"/>
    <property type="match status" value="1"/>
</dbReference>
<name>A0AA38S2K5_9PEZI</name>
<feature type="transmembrane region" description="Helical" evidence="7">
    <location>
        <begin position="265"/>
        <end position="290"/>
    </location>
</feature>
<dbReference type="SUPFAM" id="SSF103473">
    <property type="entry name" value="MFS general substrate transporter"/>
    <property type="match status" value="1"/>
</dbReference>
<evidence type="ECO:0000256" key="4">
    <source>
        <dbReference type="ARBA" id="ARBA00022989"/>
    </source>
</evidence>
<dbReference type="PANTHER" id="PTHR43791:SF15">
    <property type="entry name" value="TRANSPORTER SEO1-RELATED"/>
    <property type="match status" value="1"/>
</dbReference>
<dbReference type="InterPro" id="IPR011701">
    <property type="entry name" value="MFS"/>
</dbReference>
<gene>
    <name evidence="8" type="ORF">NKR23_g5362</name>
</gene>
<feature type="transmembrane region" description="Helical" evidence="7">
    <location>
        <begin position="305"/>
        <end position="324"/>
    </location>
</feature>
<feature type="transmembrane region" description="Helical" evidence="7">
    <location>
        <begin position="425"/>
        <end position="446"/>
    </location>
</feature>
<dbReference type="Gene3D" id="1.20.1250.20">
    <property type="entry name" value="MFS general substrate transporter like domains"/>
    <property type="match status" value="1"/>
</dbReference>
<feature type="transmembrane region" description="Helical" evidence="7">
    <location>
        <begin position="196"/>
        <end position="216"/>
    </location>
</feature>
<dbReference type="AlphaFoldDB" id="A0AA38S2K5"/>
<protein>
    <submittedName>
        <fullName evidence="8">MFS transporter Seo1</fullName>
    </submittedName>
</protein>
<dbReference type="Proteomes" id="UP001174694">
    <property type="component" value="Unassembled WGS sequence"/>
</dbReference>
<dbReference type="GO" id="GO:0016020">
    <property type="term" value="C:membrane"/>
    <property type="evidence" value="ECO:0007669"/>
    <property type="project" value="UniProtKB-SubCell"/>
</dbReference>
<evidence type="ECO:0000256" key="5">
    <source>
        <dbReference type="ARBA" id="ARBA00023136"/>
    </source>
</evidence>
<dbReference type="InterPro" id="IPR036259">
    <property type="entry name" value="MFS_trans_sf"/>
</dbReference>
<feature type="transmembrane region" description="Helical" evidence="7">
    <location>
        <begin position="131"/>
        <end position="150"/>
    </location>
</feature>
<comment type="subcellular location">
    <subcellularLocation>
        <location evidence="1">Membrane</location>
        <topology evidence="1">Multi-pass membrane protein</topology>
    </subcellularLocation>
</comment>
<feature type="transmembrane region" description="Helical" evidence="7">
    <location>
        <begin position="162"/>
        <end position="181"/>
    </location>
</feature>
<evidence type="ECO:0000256" key="7">
    <source>
        <dbReference type="SAM" id="Phobius"/>
    </source>
</evidence>
<keyword evidence="3 7" id="KW-0812">Transmembrane</keyword>
<evidence type="ECO:0000256" key="1">
    <source>
        <dbReference type="ARBA" id="ARBA00004141"/>
    </source>
</evidence>
<evidence type="ECO:0000313" key="8">
    <source>
        <dbReference type="EMBL" id="KAJ9145516.1"/>
    </source>
</evidence>
<comment type="similarity">
    <text evidence="6">Belongs to the major facilitator superfamily. Allantoate permease family.</text>
</comment>
<dbReference type="FunFam" id="1.20.1250.20:FF:000065">
    <property type="entry name" value="Putative MFS pantothenate transporter"/>
    <property type="match status" value="1"/>
</dbReference>
<dbReference type="GO" id="GO:0022857">
    <property type="term" value="F:transmembrane transporter activity"/>
    <property type="evidence" value="ECO:0007669"/>
    <property type="project" value="InterPro"/>
</dbReference>
<evidence type="ECO:0000256" key="2">
    <source>
        <dbReference type="ARBA" id="ARBA00022448"/>
    </source>
</evidence>
<keyword evidence="2" id="KW-0813">Transport</keyword>
<feature type="transmembrane region" description="Helical" evidence="7">
    <location>
        <begin position="357"/>
        <end position="379"/>
    </location>
</feature>
<dbReference type="EMBL" id="JANBVO010000014">
    <property type="protein sequence ID" value="KAJ9145516.1"/>
    <property type="molecule type" value="Genomic_DNA"/>
</dbReference>
<keyword evidence="9" id="KW-1185">Reference proteome</keyword>
<evidence type="ECO:0000313" key="9">
    <source>
        <dbReference type="Proteomes" id="UP001174694"/>
    </source>
</evidence>
<comment type="caution">
    <text evidence="8">The sequence shown here is derived from an EMBL/GenBank/DDBJ whole genome shotgun (WGS) entry which is preliminary data.</text>
</comment>
<keyword evidence="4 7" id="KW-1133">Transmembrane helix</keyword>
<feature type="transmembrane region" description="Helical" evidence="7">
    <location>
        <begin position="331"/>
        <end position="351"/>
    </location>
</feature>
<reference evidence="8" key="1">
    <citation type="submission" date="2022-07" db="EMBL/GenBank/DDBJ databases">
        <title>Fungi with potential for degradation of polypropylene.</title>
        <authorList>
            <person name="Gostincar C."/>
        </authorList>
    </citation>
    <scope>NUCLEOTIDE SEQUENCE</scope>
    <source>
        <strain evidence="8">EXF-13308</strain>
    </source>
</reference>
<organism evidence="8 9">
    <name type="scientific">Pleurostoma richardsiae</name>
    <dbReference type="NCBI Taxonomy" id="41990"/>
    <lineage>
        <taxon>Eukaryota</taxon>
        <taxon>Fungi</taxon>
        <taxon>Dikarya</taxon>
        <taxon>Ascomycota</taxon>
        <taxon>Pezizomycotina</taxon>
        <taxon>Sordariomycetes</taxon>
        <taxon>Sordariomycetidae</taxon>
        <taxon>Calosphaeriales</taxon>
        <taxon>Pleurostomataceae</taxon>
        <taxon>Pleurostoma</taxon>
    </lineage>
</organism>
<keyword evidence="5 7" id="KW-0472">Membrane</keyword>
<dbReference type="PANTHER" id="PTHR43791">
    <property type="entry name" value="PERMEASE-RELATED"/>
    <property type="match status" value="1"/>
</dbReference>
<accession>A0AA38S2K5</accession>
<feature type="transmembrane region" description="Helical" evidence="7">
    <location>
        <begin position="391"/>
        <end position="413"/>
    </location>
</feature>
<sequence>MSSERHRKWYQIQWFADEDTKEERRLIYKLDLLIVPYAFLSYWVKYTDQSNLNNAYVAGLKEDLGFNGNQLVQLQTMYTVGAVVGQLPFMFLFTYIPMYWLIPFLDVAWGVFTLLQYRVNSFAELAAYRFLVGWFEAAFFPAMHYIFGAWYRRDEIARRGGVFYVGLTLGTLTAGLIQAGASAQLDGTHGLAGWRWMYIICAIITIPIGILGYVVLPGTPDMPNRLFLKDHDIRLAEQRLHRAGHATSGKFTLASLKSLGRKKHFWALLLLDIFFWNGSINTSSGGYLLWLKSLNRYSKARVNELGTISPALGIFYILLVCFSSDLVLGPAWAITVAHTWNIIGLVILVIWNVPESALWFAFSTTYSAVAMSSVLYGWVNSQLRASPAERSFTLVLINTVSQSTTAWTPLLVFPTVEGPRFKKGYAFVLANAVCLIVTAHLIRIYLSNKG</sequence>
<feature type="transmembrane region" description="Helical" evidence="7">
    <location>
        <begin position="76"/>
        <end position="93"/>
    </location>
</feature>
<proteinExistence type="inferred from homology"/>
<evidence type="ECO:0000256" key="3">
    <source>
        <dbReference type="ARBA" id="ARBA00022692"/>
    </source>
</evidence>
<evidence type="ECO:0000256" key="6">
    <source>
        <dbReference type="ARBA" id="ARBA00037968"/>
    </source>
</evidence>